<dbReference type="Pfam" id="PF00512">
    <property type="entry name" value="HisKA"/>
    <property type="match status" value="1"/>
</dbReference>
<evidence type="ECO:0000313" key="27">
    <source>
        <dbReference type="EMBL" id="MDQ1025046.1"/>
    </source>
</evidence>
<keyword evidence="13" id="KW-0067">ATP-binding</keyword>
<keyword evidence="23" id="KW-0472">Membrane</keyword>
<dbReference type="InterPro" id="IPR003660">
    <property type="entry name" value="HAMP_dom"/>
</dbReference>
<proteinExistence type="predicted"/>
<dbReference type="Gene3D" id="1.10.287.130">
    <property type="match status" value="1"/>
</dbReference>
<evidence type="ECO:0000256" key="9">
    <source>
        <dbReference type="ARBA" id="ARBA00022692"/>
    </source>
</evidence>
<evidence type="ECO:0000256" key="22">
    <source>
        <dbReference type="ARBA" id="ARBA00041776"/>
    </source>
</evidence>
<evidence type="ECO:0000256" key="14">
    <source>
        <dbReference type="ARBA" id="ARBA00022842"/>
    </source>
</evidence>
<dbReference type="Pfam" id="PF00672">
    <property type="entry name" value="HAMP"/>
    <property type="match status" value="1"/>
</dbReference>
<evidence type="ECO:0000256" key="6">
    <source>
        <dbReference type="ARBA" id="ARBA00022475"/>
    </source>
</evidence>
<dbReference type="CDD" id="cd00082">
    <property type="entry name" value="HisKA"/>
    <property type="match status" value="1"/>
</dbReference>
<evidence type="ECO:0000256" key="16">
    <source>
        <dbReference type="ARBA" id="ARBA00022989"/>
    </source>
</evidence>
<dbReference type="InterPro" id="IPR036097">
    <property type="entry name" value="HisK_dim/P_sf"/>
</dbReference>
<protein>
    <recommendedName>
        <fullName evidence="21">Signal transduction histidine-protein kinase/phosphatase MprB</fullName>
        <ecNumber evidence="5">2.7.13.3</ecNumber>
    </recommendedName>
    <alternativeName>
        <fullName evidence="22">Mycobacterial persistence regulator B</fullName>
    </alternativeName>
</protein>
<feature type="chain" id="PRO_5045212383" description="Signal transduction histidine-protein kinase/phosphatase MprB" evidence="24">
    <location>
        <begin position="25"/>
        <end position="403"/>
    </location>
</feature>
<keyword evidence="14" id="KW-0460">Magnesium</keyword>
<comment type="cofactor">
    <cofactor evidence="2">
        <name>Mn(2+)</name>
        <dbReference type="ChEBI" id="CHEBI:29035"/>
    </cofactor>
</comment>
<comment type="catalytic activity">
    <reaction evidence="1">
        <text>ATP + protein L-histidine = ADP + protein N-phospho-L-histidine.</text>
        <dbReference type="EC" id="2.7.13.3"/>
    </reaction>
</comment>
<gene>
    <name evidence="27" type="ORF">QF035_002628</name>
</gene>
<evidence type="ECO:0000259" key="26">
    <source>
        <dbReference type="PROSITE" id="PS50885"/>
    </source>
</evidence>
<name>A0ABU0SQR8_9ACTN</name>
<dbReference type="PROSITE" id="PS50885">
    <property type="entry name" value="HAMP"/>
    <property type="match status" value="1"/>
</dbReference>
<evidence type="ECO:0000256" key="12">
    <source>
        <dbReference type="ARBA" id="ARBA00022801"/>
    </source>
</evidence>
<keyword evidence="19" id="KW-0843">Virulence</keyword>
<evidence type="ECO:0000256" key="15">
    <source>
        <dbReference type="ARBA" id="ARBA00022912"/>
    </source>
</evidence>
<comment type="caution">
    <text evidence="27">The sequence shown here is derived from an EMBL/GenBank/DDBJ whole genome shotgun (WGS) entry which is preliminary data.</text>
</comment>
<evidence type="ECO:0000256" key="18">
    <source>
        <dbReference type="ARBA" id="ARBA00023016"/>
    </source>
</evidence>
<feature type="transmembrane region" description="Helical" evidence="23">
    <location>
        <begin position="95"/>
        <end position="113"/>
    </location>
</feature>
<evidence type="ECO:0000256" key="4">
    <source>
        <dbReference type="ARBA" id="ARBA00004651"/>
    </source>
</evidence>
<dbReference type="SMART" id="SM00304">
    <property type="entry name" value="HAMP"/>
    <property type="match status" value="1"/>
</dbReference>
<dbReference type="PRINTS" id="PR00344">
    <property type="entry name" value="BCTRLSENSOR"/>
</dbReference>
<sequence length="403" mass="42696">MRFRPGCAAVVAVCCVLVSLTVSSAVSRPLCGVEHLPMYVASMAAAFLPYLLTGAGAAGHLALVLDGPEHHLGVLAAENLFLSVGGTLVEVGRAVGLIGLADLLVVTTVFLVASRIRRSQRRLCEVERAARQLGEGDLTSRVPPLDQGPLEVRRVVSAFNDMADAVHASMEKQAAFVVDASHQLRNPLTVLSLRMEMLSLSLEGKGREEVELIREEMNRLDIMLGQLLDLASARGAFTVRPGPVDAVDLVADRVTAWRPQAEHRSVSLDVAAGLPAVILADAALAGSILDTVLDNAIKFSPEGGRITVRLRDHGTMTSIEVSDEGPGLAPADFLHIGNRFWRGSTTRDAPGTGLGLSIAREMAAVMGGQLTFAAVEPHGLCVALHVPRTDTRRAARSSLQKSG</sequence>
<evidence type="ECO:0000256" key="13">
    <source>
        <dbReference type="ARBA" id="ARBA00022840"/>
    </source>
</evidence>
<evidence type="ECO:0000256" key="19">
    <source>
        <dbReference type="ARBA" id="ARBA00023026"/>
    </source>
</evidence>
<keyword evidence="11 27" id="KW-0418">Kinase</keyword>
<dbReference type="Pfam" id="PF02518">
    <property type="entry name" value="HATPase_c"/>
    <property type="match status" value="1"/>
</dbReference>
<keyword evidence="16 23" id="KW-1133">Transmembrane helix</keyword>
<dbReference type="InterPro" id="IPR036890">
    <property type="entry name" value="HATPase_C_sf"/>
</dbReference>
<dbReference type="SMART" id="SM00387">
    <property type="entry name" value="HATPase_c"/>
    <property type="match status" value="1"/>
</dbReference>
<dbReference type="PROSITE" id="PS50109">
    <property type="entry name" value="HIS_KIN"/>
    <property type="match status" value="1"/>
</dbReference>
<accession>A0ABU0SQR8</accession>
<evidence type="ECO:0000256" key="21">
    <source>
        <dbReference type="ARBA" id="ARBA00040454"/>
    </source>
</evidence>
<evidence type="ECO:0000256" key="8">
    <source>
        <dbReference type="ARBA" id="ARBA00022679"/>
    </source>
</evidence>
<dbReference type="SUPFAM" id="SSF47384">
    <property type="entry name" value="Homodimeric domain of signal transducing histidine kinase"/>
    <property type="match status" value="1"/>
</dbReference>
<dbReference type="EC" id="2.7.13.3" evidence="5"/>
<organism evidence="27 28">
    <name type="scientific">Streptomyces umbrinus</name>
    <dbReference type="NCBI Taxonomy" id="67370"/>
    <lineage>
        <taxon>Bacteria</taxon>
        <taxon>Bacillati</taxon>
        <taxon>Actinomycetota</taxon>
        <taxon>Actinomycetes</taxon>
        <taxon>Kitasatosporales</taxon>
        <taxon>Streptomycetaceae</taxon>
        <taxon>Streptomyces</taxon>
        <taxon>Streptomyces phaeochromogenes group</taxon>
    </lineage>
</organism>
<keyword evidence="15" id="KW-0904">Protein phosphatase</keyword>
<keyword evidence="8" id="KW-0808">Transferase</keyword>
<dbReference type="SMART" id="SM00388">
    <property type="entry name" value="HisKA"/>
    <property type="match status" value="1"/>
</dbReference>
<keyword evidence="28" id="KW-1185">Reference proteome</keyword>
<dbReference type="InterPro" id="IPR005467">
    <property type="entry name" value="His_kinase_dom"/>
</dbReference>
<keyword evidence="24" id="KW-0732">Signal</keyword>
<feature type="signal peptide" evidence="24">
    <location>
        <begin position="1"/>
        <end position="24"/>
    </location>
</feature>
<dbReference type="InterPro" id="IPR003594">
    <property type="entry name" value="HATPase_dom"/>
</dbReference>
<dbReference type="PANTHER" id="PTHR44936:SF9">
    <property type="entry name" value="SENSOR PROTEIN CREC"/>
    <property type="match status" value="1"/>
</dbReference>
<dbReference type="InterPro" id="IPR050980">
    <property type="entry name" value="2C_sensor_his_kinase"/>
</dbReference>
<evidence type="ECO:0000256" key="23">
    <source>
        <dbReference type="SAM" id="Phobius"/>
    </source>
</evidence>
<dbReference type="GO" id="GO:0016301">
    <property type="term" value="F:kinase activity"/>
    <property type="evidence" value="ECO:0007669"/>
    <property type="project" value="UniProtKB-KW"/>
</dbReference>
<dbReference type="CDD" id="cd06225">
    <property type="entry name" value="HAMP"/>
    <property type="match status" value="1"/>
</dbReference>
<evidence type="ECO:0000256" key="20">
    <source>
        <dbReference type="ARBA" id="ARBA00023211"/>
    </source>
</evidence>
<reference evidence="27 28" key="1">
    <citation type="submission" date="2023-07" db="EMBL/GenBank/DDBJ databases">
        <title>Comparative genomics of wheat-associated soil bacteria to identify genetic determinants of phenazine resistance.</title>
        <authorList>
            <person name="Mouncey N."/>
        </authorList>
    </citation>
    <scope>NUCLEOTIDE SEQUENCE [LARGE SCALE GENOMIC DNA]</scope>
    <source>
        <strain evidence="27 28">V2I4</strain>
    </source>
</reference>
<feature type="domain" description="HAMP" evidence="26">
    <location>
        <begin position="117"/>
        <end position="171"/>
    </location>
</feature>
<evidence type="ECO:0000313" key="28">
    <source>
        <dbReference type="Proteomes" id="UP001230328"/>
    </source>
</evidence>
<dbReference type="InterPro" id="IPR004358">
    <property type="entry name" value="Sig_transdc_His_kin-like_C"/>
</dbReference>
<keyword evidence="7" id="KW-0597">Phosphoprotein</keyword>
<evidence type="ECO:0000256" key="5">
    <source>
        <dbReference type="ARBA" id="ARBA00012438"/>
    </source>
</evidence>
<keyword evidence="20" id="KW-0464">Manganese</keyword>
<dbReference type="CDD" id="cd00075">
    <property type="entry name" value="HATPase"/>
    <property type="match status" value="1"/>
</dbReference>
<keyword evidence="9 23" id="KW-0812">Transmembrane</keyword>
<evidence type="ECO:0000256" key="7">
    <source>
        <dbReference type="ARBA" id="ARBA00022553"/>
    </source>
</evidence>
<comment type="subcellular location">
    <subcellularLocation>
        <location evidence="4">Cell membrane</location>
        <topology evidence="4">Multi-pass membrane protein</topology>
    </subcellularLocation>
</comment>
<keyword evidence="12" id="KW-0378">Hydrolase</keyword>
<comment type="cofactor">
    <cofactor evidence="3">
        <name>Mg(2+)</name>
        <dbReference type="ChEBI" id="CHEBI:18420"/>
    </cofactor>
</comment>
<keyword evidence="17" id="KW-0902">Two-component regulatory system</keyword>
<evidence type="ECO:0000256" key="24">
    <source>
        <dbReference type="SAM" id="SignalP"/>
    </source>
</evidence>
<feature type="domain" description="Histidine kinase" evidence="25">
    <location>
        <begin position="179"/>
        <end position="390"/>
    </location>
</feature>
<evidence type="ECO:0000256" key="1">
    <source>
        <dbReference type="ARBA" id="ARBA00000085"/>
    </source>
</evidence>
<evidence type="ECO:0000256" key="11">
    <source>
        <dbReference type="ARBA" id="ARBA00022777"/>
    </source>
</evidence>
<dbReference type="InterPro" id="IPR003661">
    <property type="entry name" value="HisK_dim/P_dom"/>
</dbReference>
<feature type="transmembrane region" description="Helical" evidence="23">
    <location>
        <begin position="43"/>
        <end position="65"/>
    </location>
</feature>
<keyword evidence="6" id="KW-1003">Cell membrane</keyword>
<evidence type="ECO:0000256" key="17">
    <source>
        <dbReference type="ARBA" id="ARBA00023012"/>
    </source>
</evidence>
<evidence type="ECO:0000256" key="3">
    <source>
        <dbReference type="ARBA" id="ARBA00001946"/>
    </source>
</evidence>
<dbReference type="Proteomes" id="UP001230328">
    <property type="component" value="Unassembled WGS sequence"/>
</dbReference>
<dbReference type="SUPFAM" id="SSF55874">
    <property type="entry name" value="ATPase domain of HSP90 chaperone/DNA topoisomerase II/histidine kinase"/>
    <property type="match status" value="1"/>
</dbReference>
<keyword evidence="18" id="KW-0346">Stress response</keyword>
<dbReference type="Gene3D" id="3.30.565.10">
    <property type="entry name" value="Histidine kinase-like ATPase, C-terminal domain"/>
    <property type="match status" value="1"/>
</dbReference>
<keyword evidence="10" id="KW-0547">Nucleotide-binding</keyword>
<dbReference type="PANTHER" id="PTHR44936">
    <property type="entry name" value="SENSOR PROTEIN CREC"/>
    <property type="match status" value="1"/>
</dbReference>
<evidence type="ECO:0000256" key="10">
    <source>
        <dbReference type="ARBA" id="ARBA00022741"/>
    </source>
</evidence>
<evidence type="ECO:0000259" key="25">
    <source>
        <dbReference type="PROSITE" id="PS50109"/>
    </source>
</evidence>
<dbReference type="EMBL" id="JAUSZI010000002">
    <property type="protein sequence ID" value="MDQ1025046.1"/>
    <property type="molecule type" value="Genomic_DNA"/>
</dbReference>
<evidence type="ECO:0000256" key="2">
    <source>
        <dbReference type="ARBA" id="ARBA00001936"/>
    </source>
</evidence>